<dbReference type="SUPFAM" id="SSF46689">
    <property type="entry name" value="Homeodomain-like"/>
    <property type="match status" value="2"/>
</dbReference>
<proteinExistence type="predicted"/>
<gene>
    <name evidence="3" type="ORF">ACFLLB_22275</name>
</gene>
<evidence type="ECO:0000313" key="4">
    <source>
        <dbReference type="Proteomes" id="UP001596115"/>
    </source>
</evidence>
<dbReference type="Gene3D" id="3.30.420.10">
    <property type="entry name" value="Ribonuclease H-like superfamily/Ribonuclease H"/>
    <property type="match status" value="1"/>
</dbReference>
<dbReference type="InterPro" id="IPR048020">
    <property type="entry name" value="Transpos_IS3"/>
</dbReference>
<sequence length="448" mass="51434">MTKYDEQFKLKAVRRYLSGGHGTAAVATELGIGRTVLRRWVASYQEHGRAGLAKKHGHYDEAFKREVLERIERENLSDQQATALYDLRNADSIRIWRDQYHAGGVGALAPQRRGRRPMPHKCPPAPIPKDMTEEELRKENAYLRAELDYLKKLKALPSGTDRSARQKAQMVQGLRSAHPLTLLLRAAGLSRSTFYYHLKAQSAVDKYASLKARISAVYARHKGRYGYRRITSVLRQAGELVNHKTVQSLMQALGIKSLVRAKKYRSYRGNVGRIAPDLLKRQFQASGPNQKWVTDVTEFNVQGKKLYLSPVMDLYNGEIVAYQTEPRPVFGLVTKMLKKAFARLKPLDTPLLHSDQGWQYQQRAYRRLLDERAITQSMSRKGNCLDNAAMESFFGTLKSEFFHLNRFESIEQLQAGIRQYIHYYNHHRIKLKLKGLSPVQYRTQAFGP</sequence>
<evidence type="ECO:0000259" key="2">
    <source>
        <dbReference type="PROSITE" id="PS50994"/>
    </source>
</evidence>
<dbReference type="InterPro" id="IPR012337">
    <property type="entry name" value="RNaseH-like_sf"/>
</dbReference>
<dbReference type="SUPFAM" id="SSF53098">
    <property type="entry name" value="Ribonuclease H-like"/>
    <property type="match status" value="1"/>
</dbReference>
<name>A0ABW1NA15_9GAMM</name>
<dbReference type="Pfam" id="PF13276">
    <property type="entry name" value="HTH_21"/>
    <property type="match status" value="1"/>
</dbReference>
<evidence type="ECO:0000256" key="1">
    <source>
        <dbReference type="SAM" id="MobiDB-lite"/>
    </source>
</evidence>
<dbReference type="PANTHER" id="PTHR46889:SF4">
    <property type="entry name" value="TRANSPOSASE INSO FOR INSERTION SEQUENCE ELEMENT IS911B-RELATED"/>
    <property type="match status" value="1"/>
</dbReference>
<dbReference type="InterPro" id="IPR055247">
    <property type="entry name" value="InsJ-like_HTH"/>
</dbReference>
<dbReference type="PANTHER" id="PTHR46889">
    <property type="entry name" value="TRANSPOSASE INSF FOR INSERTION SEQUENCE IS3B-RELATED"/>
    <property type="match status" value="1"/>
</dbReference>
<dbReference type="EMBL" id="JBHRFL010000100">
    <property type="protein sequence ID" value="MFC6072254.1"/>
    <property type="molecule type" value="Genomic_DNA"/>
</dbReference>
<accession>A0ABW1NA15</accession>
<dbReference type="PROSITE" id="PS50994">
    <property type="entry name" value="INTEGRASE"/>
    <property type="match status" value="1"/>
</dbReference>
<dbReference type="InterPro" id="IPR001584">
    <property type="entry name" value="Integrase_cat-core"/>
</dbReference>
<dbReference type="InterPro" id="IPR009057">
    <property type="entry name" value="Homeodomain-like_sf"/>
</dbReference>
<dbReference type="RefSeq" id="WP_380575890.1">
    <property type="nucleotide sequence ID" value="NZ_JBHRFL010000100.1"/>
</dbReference>
<comment type="caution">
    <text evidence="3">The sequence shown here is derived from an EMBL/GenBank/DDBJ whole genome shotgun (WGS) entry which is preliminary data.</text>
</comment>
<organism evidence="3 4">
    <name type="scientific">Stenotrophomonas geniculata</name>
    <dbReference type="NCBI Taxonomy" id="86188"/>
    <lineage>
        <taxon>Bacteria</taxon>
        <taxon>Pseudomonadati</taxon>
        <taxon>Pseudomonadota</taxon>
        <taxon>Gammaproteobacteria</taxon>
        <taxon>Lysobacterales</taxon>
        <taxon>Lysobacteraceae</taxon>
        <taxon>Stenotrophomonas</taxon>
    </lineage>
</organism>
<reference evidence="3 4" key="1">
    <citation type="submission" date="2024-09" db="EMBL/GenBank/DDBJ databases">
        <title>Whole genome analysis of Stenotrophomonas geniculata MK-1, and its biological control impact on peanut foliage fungus diseases.</title>
        <authorList>
            <person name="Ahsan T."/>
        </authorList>
    </citation>
    <scope>NUCLEOTIDE SEQUENCE [LARGE SCALE GENOMIC DNA]</scope>
    <source>
        <strain evidence="3 4">MK-1</strain>
    </source>
</reference>
<feature type="domain" description="Integrase catalytic" evidence="2">
    <location>
        <begin position="284"/>
        <end position="446"/>
    </location>
</feature>
<dbReference type="InterPro" id="IPR036397">
    <property type="entry name" value="RNaseH_sf"/>
</dbReference>
<dbReference type="Proteomes" id="UP001596115">
    <property type="component" value="Unassembled WGS sequence"/>
</dbReference>
<keyword evidence="4" id="KW-1185">Reference proteome</keyword>
<dbReference type="Pfam" id="PF00665">
    <property type="entry name" value="rve"/>
    <property type="match status" value="1"/>
</dbReference>
<dbReference type="Pfam" id="PF13333">
    <property type="entry name" value="rve_2"/>
    <property type="match status" value="1"/>
</dbReference>
<dbReference type="NCBIfam" id="NF033516">
    <property type="entry name" value="transpos_IS3"/>
    <property type="match status" value="1"/>
</dbReference>
<evidence type="ECO:0000313" key="3">
    <source>
        <dbReference type="EMBL" id="MFC6072254.1"/>
    </source>
</evidence>
<dbReference type="Pfam" id="PF13518">
    <property type="entry name" value="HTH_28"/>
    <property type="match status" value="1"/>
</dbReference>
<dbReference type="InterPro" id="IPR025948">
    <property type="entry name" value="HTH-like_dom"/>
</dbReference>
<dbReference type="Gene3D" id="1.10.10.10">
    <property type="entry name" value="Winged helix-like DNA-binding domain superfamily/Winged helix DNA-binding domain"/>
    <property type="match status" value="2"/>
</dbReference>
<dbReference type="InterPro" id="IPR036388">
    <property type="entry name" value="WH-like_DNA-bd_sf"/>
</dbReference>
<feature type="region of interest" description="Disordered" evidence="1">
    <location>
        <begin position="109"/>
        <end position="129"/>
    </location>
</feature>
<dbReference type="InterPro" id="IPR050900">
    <property type="entry name" value="Transposase_IS3/IS150/IS904"/>
</dbReference>
<protein>
    <submittedName>
        <fullName evidence="3">IS3 family transposase</fullName>
    </submittedName>
</protein>